<dbReference type="EMBL" id="PXOF01000172">
    <property type="protein sequence ID" value="RGP61072.1"/>
    <property type="molecule type" value="Genomic_DNA"/>
</dbReference>
<accession>A0A395RMI9</accession>
<sequence length="258" mass="30505">MANFSPVDMAIANPEARFPGDQEPRRMSRHALRNVANNDDSHNYPYCWGFTIFRTVYSPGSDEAVAAAVDRLSRYAKHFTDNESMPPRINDPYDPLPNQDFWSRYYSEVIEDEKTLSNAPVDEVGRRFDQWIKANRTPVDYVNERFHCPNGRFRFCLLLDQESIDNILAMPEDPRTPLKLDRQMPLRWTKVVTNETMRDGRRWWLRVGIAEYLWPLWFMGFDPDVMVEEMGWIDESDGVQNLWGTPEMWFEKRMEAYS</sequence>
<dbReference type="AlphaFoldDB" id="A0A395RMI9"/>
<proteinExistence type="predicted"/>
<gene>
    <name evidence="1" type="ORF">FSPOR_10249</name>
</gene>
<protein>
    <submittedName>
        <fullName evidence="1">Uncharacterized protein</fullName>
    </submittedName>
</protein>
<name>A0A395RMI9_FUSSP</name>
<comment type="caution">
    <text evidence="1">The sequence shown here is derived from an EMBL/GenBank/DDBJ whole genome shotgun (WGS) entry which is preliminary data.</text>
</comment>
<evidence type="ECO:0000313" key="2">
    <source>
        <dbReference type="Proteomes" id="UP000266152"/>
    </source>
</evidence>
<evidence type="ECO:0000313" key="1">
    <source>
        <dbReference type="EMBL" id="RGP61072.1"/>
    </source>
</evidence>
<dbReference type="STRING" id="5514.A0A395RMI9"/>
<reference evidence="1 2" key="1">
    <citation type="journal article" date="2018" name="PLoS Pathog.">
        <title>Evolution of structural diversity of trichothecenes, a family of toxins produced by plant pathogenic and entomopathogenic fungi.</title>
        <authorList>
            <person name="Proctor R.H."/>
            <person name="McCormick S.P."/>
            <person name="Kim H.S."/>
            <person name="Cardoza R.E."/>
            <person name="Stanley A.M."/>
            <person name="Lindo L."/>
            <person name="Kelly A."/>
            <person name="Brown D.W."/>
            <person name="Lee T."/>
            <person name="Vaughan M.M."/>
            <person name="Alexander N.J."/>
            <person name="Busman M."/>
            <person name="Gutierrez S."/>
        </authorList>
    </citation>
    <scope>NUCLEOTIDE SEQUENCE [LARGE SCALE GENOMIC DNA]</scope>
    <source>
        <strain evidence="1 2">NRRL 3299</strain>
    </source>
</reference>
<organism evidence="1 2">
    <name type="scientific">Fusarium sporotrichioides</name>
    <dbReference type="NCBI Taxonomy" id="5514"/>
    <lineage>
        <taxon>Eukaryota</taxon>
        <taxon>Fungi</taxon>
        <taxon>Dikarya</taxon>
        <taxon>Ascomycota</taxon>
        <taxon>Pezizomycotina</taxon>
        <taxon>Sordariomycetes</taxon>
        <taxon>Hypocreomycetidae</taxon>
        <taxon>Hypocreales</taxon>
        <taxon>Nectriaceae</taxon>
        <taxon>Fusarium</taxon>
    </lineage>
</organism>
<dbReference type="Proteomes" id="UP000266152">
    <property type="component" value="Unassembled WGS sequence"/>
</dbReference>
<keyword evidence="2" id="KW-1185">Reference proteome</keyword>